<dbReference type="PATRIC" id="fig|1618550.3.peg.917"/>
<keyword evidence="2 4" id="KW-0808">Transferase</keyword>
<proteinExistence type="inferred from homology"/>
<dbReference type="Pfam" id="PF00132">
    <property type="entry name" value="Hexapep"/>
    <property type="match status" value="1"/>
</dbReference>
<protein>
    <submittedName>
        <fullName evidence="4">Acetyltransferase RfbO, CysE/LacA/LpxA/NodL family</fullName>
    </submittedName>
</protein>
<dbReference type="InterPro" id="IPR051159">
    <property type="entry name" value="Hexapeptide_acetyltransf"/>
</dbReference>
<dbReference type="InterPro" id="IPR011004">
    <property type="entry name" value="Trimer_LpxA-like_sf"/>
</dbReference>
<dbReference type="PANTHER" id="PTHR23416">
    <property type="entry name" value="SIALIC ACID SYNTHASE-RELATED"/>
    <property type="match status" value="1"/>
</dbReference>
<dbReference type="GO" id="GO:0008374">
    <property type="term" value="F:O-acyltransferase activity"/>
    <property type="evidence" value="ECO:0007669"/>
    <property type="project" value="TreeGrafter"/>
</dbReference>
<dbReference type="STRING" id="1618550.UT39_C0017G0009"/>
<dbReference type="PANTHER" id="PTHR23416:SF23">
    <property type="entry name" value="ACETYLTRANSFERASE C18B11.09C-RELATED"/>
    <property type="match status" value="1"/>
</dbReference>
<comment type="similarity">
    <text evidence="1">Belongs to the transferase hexapeptide repeat family.</text>
</comment>
<organism evidence="4 5">
    <name type="scientific">Candidatus Woesebacteria bacterium GW2011_GWA1_39_21</name>
    <dbReference type="NCBI Taxonomy" id="1618550"/>
    <lineage>
        <taxon>Bacteria</taxon>
        <taxon>Candidatus Woeseibacteriota</taxon>
    </lineage>
</organism>
<evidence type="ECO:0000313" key="4">
    <source>
        <dbReference type="EMBL" id="KKR10645.1"/>
    </source>
</evidence>
<evidence type="ECO:0000256" key="3">
    <source>
        <dbReference type="ARBA" id="ARBA00022737"/>
    </source>
</evidence>
<dbReference type="InterPro" id="IPR018357">
    <property type="entry name" value="Hexapep_transf_CS"/>
</dbReference>
<evidence type="ECO:0000256" key="2">
    <source>
        <dbReference type="ARBA" id="ARBA00022679"/>
    </source>
</evidence>
<dbReference type="Proteomes" id="UP000034246">
    <property type="component" value="Unassembled WGS sequence"/>
</dbReference>
<dbReference type="GO" id="GO:0005829">
    <property type="term" value="C:cytosol"/>
    <property type="evidence" value="ECO:0007669"/>
    <property type="project" value="TreeGrafter"/>
</dbReference>
<dbReference type="Gene3D" id="2.160.10.10">
    <property type="entry name" value="Hexapeptide repeat proteins"/>
    <property type="match status" value="1"/>
</dbReference>
<dbReference type="PROSITE" id="PS00101">
    <property type="entry name" value="HEXAPEP_TRANSFERASES"/>
    <property type="match status" value="1"/>
</dbReference>
<dbReference type="AlphaFoldDB" id="A0A0G0QJR9"/>
<dbReference type="InterPro" id="IPR001451">
    <property type="entry name" value="Hexapep"/>
</dbReference>
<evidence type="ECO:0000256" key="1">
    <source>
        <dbReference type="ARBA" id="ARBA00007274"/>
    </source>
</evidence>
<gene>
    <name evidence="4" type="ORF">UT39_C0017G0009</name>
</gene>
<dbReference type="SUPFAM" id="SSF51161">
    <property type="entry name" value="Trimeric LpxA-like enzymes"/>
    <property type="match status" value="1"/>
</dbReference>
<name>A0A0G0QJR9_9BACT</name>
<comment type="caution">
    <text evidence="4">The sequence shown here is derived from an EMBL/GenBank/DDBJ whole genome shotgun (WGS) entry which is preliminary data.</text>
</comment>
<keyword evidence="3" id="KW-0677">Repeat</keyword>
<evidence type="ECO:0000313" key="5">
    <source>
        <dbReference type="Proteomes" id="UP000034246"/>
    </source>
</evidence>
<accession>A0A0G0QJR9</accession>
<dbReference type="EMBL" id="LBWP01000017">
    <property type="protein sequence ID" value="KKR10645.1"/>
    <property type="molecule type" value="Genomic_DNA"/>
</dbReference>
<reference evidence="4 5" key="1">
    <citation type="journal article" date="2015" name="Nature">
        <title>rRNA introns, odd ribosomes, and small enigmatic genomes across a large radiation of phyla.</title>
        <authorList>
            <person name="Brown C.T."/>
            <person name="Hug L.A."/>
            <person name="Thomas B.C."/>
            <person name="Sharon I."/>
            <person name="Castelle C.J."/>
            <person name="Singh A."/>
            <person name="Wilkins M.J."/>
            <person name="Williams K.H."/>
            <person name="Banfield J.F."/>
        </authorList>
    </citation>
    <scope>NUCLEOTIDE SEQUENCE [LARGE SCALE GENOMIC DNA]</scope>
</reference>
<sequence length="219" mass="23679">MGFITKEQILQVGFKNVGKGVLISEKASVYKPDMISVGDNTRIDDFVVLSAGDGGIRIGKNVHIAVYSSLIGKGKITVQDFANISSRVSIYSNNDDYSGNFMTNPTVDKRFSNVEARDVYIGKHVIIGSGSIVLPGVTLENGVVIGALSLVKAGIYEKFGIYGGIPVRFLELNSENVQTELSFAYMSSSLGKPRLLRRGGCHFLSSPLRRLAANAEQKI</sequence>
<dbReference type="CDD" id="cd04647">
    <property type="entry name" value="LbH_MAT_like"/>
    <property type="match status" value="1"/>
</dbReference>